<dbReference type="PANTHER" id="PTHR23153:SF38">
    <property type="entry name" value="UBX DOMAIN-CONTAINING PROTEIN 6"/>
    <property type="match status" value="1"/>
</dbReference>
<evidence type="ECO:0000313" key="3">
    <source>
        <dbReference type="EMBL" id="CAD9552729.1"/>
    </source>
</evidence>
<evidence type="ECO:0000259" key="2">
    <source>
        <dbReference type="Pfam" id="PF09409"/>
    </source>
</evidence>
<dbReference type="SUPFAM" id="SSF143503">
    <property type="entry name" value="PUG domain-like"/>
    <property type="match status" value="1"/>
</dbReference>
<dbReference type="Gene3D" id="1.20.58.2190">
    <property type="match status" value="1"/>
</dbReference>
<evidence type="ECO:0000256" key="1">
    <source>
        <dbReference type="SAM" id="Coils"/>
    </source>
</evidence>
<feature type="domain" description="PUB" evidence="2">
    <location>
        <begin position="20"/>
        <end position="88"/>
    </location>
</feature>
<dbReference type="InterPro" id="IPR018997">
    <property type="entry name" value="PUB_domain"/>
</dbReference>
<keyword evidence="1" id="KW-0175">Coiled coil</keyword>
<gene>
    <name evidence="3" type="ORF">CGLO1086_LOCUS916</name>
</gene>
<dbReference type="EMBL" id="HBGX01002083">
    <property type="protein sequence ID" value="CAD9552729.1"/>
    <property type="molecule type" value="Transcribed_RNA"/>
</dbReference>
<dbReference type="Pfam" id="PF09409">
    <property type="entry name" value="PUB"/>
    <property type="match status" value="1"/>
</dbReference>
<reference evidence="3" key="1">
    <citation type="submission" date="2021-01" db="EMBL/GenBank/DDBJ databases">
        <authorList>
            <person name="Corre E."/>
            <person name="Pelletier E."/>
            <person name="Niang G."/>
            <person name="Scheremetjew M."/>
            <person name="Finn R."/>
            <person name="Kale V."/>
            <person name="Holt S."/>
            <person name="Cochrane G."/>
            <person name="Meng A."/>
            <person name="Brown T."/>
            <person name="Cohen L."/>
        </authorList>
    </citation>
    <scope>NUCLEOTIDE SEQUENCE</scope>
    <source>
        <strain evidence="3">SAG4.97</strain>
    </source>
</reference>
<name>A0A7S2JN08_9EUKA</name>
<dbReference type="PANTHER" id="PTHR23153">
    <property type="entry name" value="UBX-RELATED"/>
    <property type="match status" value="1"/>
</dbReference>
<dbReference type="AlphaFoldDB" id="A0A7S2JN08"/>
<proteinExistence type="predicted"/>
<dbReference type="SMART" id="SM00580">
    <property type="entry name" value="PUG"/>
    <property type="match status" value="1"/>
</dbReference>
<accession>A0A7S2JN08</accession>
<dbReference type="InterPro" id="IPR036339">
    <property type="entry name" value="PUB-like_dom_sf"/>
</dbReference>
<dbReference type="CDD" id="cd09212">
    <property type="entry name" value="PUB"/>
    <property type="match status" value="1"/>
</dbReference>
<feature type="coiled-coil region" evidence="1">
    <location>
        <begin position="87"/>
        <end position="118"/>
    </location>
</feature>
<protein>
    <recommendedName>
        <fullName evidence="2">PUB domain-containing protein</fullName>
    </recommendedName>
</protein>
<sequence>MAAALNGALAVFATRASVEEMRSTTDILSKYIGNVAQNPSEPKYRQIRKQNAVFQQKILNVPGASAILQAVGFVERGDFLEMGTPDLELLNLALKRLAEELEEKDAKDREAAKKLAENRIAAQKAKDQEKKLLLMQIQGDNACRKEVGWKSGVSSAAMKAGKGITTFGDISARS</sequence>
<organism evidence="3">
    <name type="scientific">Cyanoptyche gloeocystis</name>
    <dbReference type="NCBI Taxonomy" id="77922"/>
    <lineage>
        <taxon>Eukaryota</taxon>
        <taxon>Glaucocystophyceae</taxon>
        <taxon>Glaucocystophyceae incertae sedis</taxon>
        <taxon>Cyanoptyche</taxon>
    </lineage>
</organism>
<dbReference type="GO" id="GO:0005737">
    <property type="term" value="C:cytoplasm"/>
    <property type="evidence" value="ECO:0007669"/>
    <property type="project" value="TreeGrafter"/>
</dbReference>